<feature type="domain" description="DUF6969" evidence="1">
    <location>
        <begin position="34"/>
        <end position="227"/>
    </location>
</feature>
<reference evidence="2 3" key="1">
    <citation type="journal article" date="2014" name="Front. Genet.">
        <title>Genome and metabolic network of "Candidatus Phaeomarinobacter ectocarpi" Ec32, a new candidate genus of Alphaproteobacteria frequently associated with brown algae.</title>
        <authorList>
            <person name="Dittami S.M."/>
            <person name="Barbeyron T."/>
            <person name="Boyen C."/>
            <person name="Cambefort J."/>
            <person name="Collet G."/>
            <person name="Delage L."/>
            <person name="Gobet A."/>
            <person name="Groisillier A."/>
            <person name="Leblanc C."/>
            <person name="Michel G."/>
            <person name="Scornet D."/>
            <person name="Siegel A."/>
            <person name="Tapia J.E."/>
            <person name="Tonon T."/>
        </authorList>
    </citation>
    <scope>NUCLEOTIDE SEQUENCE [LARGE SCALE GENOMIC DNA]</scope>
    <source>
        <strain evidence="2 3">Ec32</strain>
    </source>
</reference>
<dbReference type="EMBL" id="HG966617">
    <property type="protein sequence ID" value="CDO60420.1"/>
    <property type="molecule type" value="Genomic_DNA"/>
</dbReference>
<accession>X5MMH0</accession>
<evidence type="ECO:0000259" key="1">
    <source>
        <dbReference type="Pfam" id="PF22308"/>
    </source>
</evidence>
<dbReference type="AlphaFoldDB" id="X5MMH0"/>
<protein>
    <recommendedName>
        <fullName evidence="1">DUF6969 domain-containing protein</fullName>
    </recommendedName>
</protein>
<dbReference type="Proteomes" id="UP000032160">
    <property type="component" value="Chromosome I"/>
</dbReference>
<dbReference type="Pfam" id="PF22308">
    <property type="entry name" value="DUF6969"/>
    <property type="match status" value="1"/>
</dbReference>
<dbReference type="HOGENOM" id="CLU_076065_2_0_5"/>
<organism evidence="2 3">
    <name type="scientific">Candidatus Phaeomarinibacter ectocarpi</name>
    <dbReference type="NCBI Taxonomy" id="1458461"/>
    <lineage>
        <taxon>Bacteria</taxon>
        <taxon>Pseudomonadati</taxon>
        <taxon>Pseudomonadota</taxon>
        <taxon>Alphaproteobacteria</taxon>
        <taxon>Hyphomicrobiales</taxon>
        <taxon>Parvibaculaceae</taxon>
        <taxon>Candidatus Phaeomarinibacter</taxon>
    </lineage>
</organism>
<evidence type="ECO:0000313" key="3">
    <source>
        <dbReference type="Proteomes" id="UP000032160"/>
    </source>
</evidence>
<dbReference type="STRING" id="1458461.BN1012_Phect2207"/>
<name>X5MMH0_9HYPH</name>
<evidence type="ECO:0000313" key="2">
    <source>
        <dbReference type="EMBL" id="CDO60420.1"/>
    </source>
</evidence>
<gene>
    <name evidence="2" type="ORF">BN1012_Phect2207</name>
</gene>
<sequence length="241" mass="26313">MTLTTPMAAPILDTPGDTRVDAPLTDELADAAFGLVDAGAQMAEQGLNPVTLTIGTFDDDAPFESWTHYPPGDARDSRSGVQIYYHGHRAGHEHGHFHIFLKAGDTASDVKSISAADEDATTLEADDLFHVIAITMDATGLPIELFTTNRWVTDEAMVTAKSILPLLDRLTCTDAFDAPLANQWFSHLFGLFRDDIAQLLVARDDALETINFALDDEAHEVLSSKPISILDRMEELGLFED</sequence>
<dbReference type="KEGG" id="pect:BN1012_Phect2207"/>
<proteinExistence type="predicted"/>
<dbReference type="PATRIC" id="fig|1458461.3.peg.2212"/>
<keyword evidence="3" id="KW-1185">Reference proteome</keyword>
<dbReference type="InterPro" id="IPR054242">
    <property type="entry name" value="DUF6969"/>
</dbReference>